<dbReference type="AlphaFoldDB" id="A0A5B7KB57"/>
<reference evidence="2 3" key="1">
    <citation type="submission" date="2019-05" db="EMBL/GenBank/DDBJ databases">
        <title>Another draft genome of Portunus trituberculatus and its Hox gene families provides insights of decapod evolution.</title>
        <authorList>
            <person name="Jeong J.-H."/>
            <person name="Song I."/>
            <person name="Kim S."/>
            <person name="Choi T."/>
            <person name="Kim D."/>
            <person name="Ryu S."/>
            <person name="Kim W."/>
        </authorList>
    </citation>
    <scope>NUCLEOTIDE SEQUENCE [LARGE SCALE GENOMIC DNA]</scope>
    <source>
        <tissue evidence="2">Muscle</tissue>
    </source>
</reference>
<evidence type="ECO:0000256" key="1">
    <source>
        <dbReference type="SAM" id="MobiDB-lite"/>
    </source>
</evidence>
<name>A0A5B7KB57_PORTR</name>
<sequence>MSSLLVSGEVIAGHSLAVGVRRSRRLPQTVSIMFGTLERAITPRPLGWWRRPSVRPPVNRHGGMRRNRWRHAWPKPLACEGRRGEGEWRQEGSAKDEGREGEDAEEAGGRGAKG</sequence>
<evidence type="ECO:0000313" key="2">
    <source>
        <dbReference type="EMBL" id="MPD05833.1"/>
    </source>
</evidence>
<accession>A0A5B7KB57</accession>
<dbReference type="EMBL" id="VSRR010147969">
    <property type="protein sequence ID" value="MPD05833.1"/>
    <property type="molecule type" value="Genomic_DNA"/>
</dbReference>
<feature type="region of interest" description="Disordered" evidence="1">
    <location>
        <begin position="78"/>
        <end position="114"/>
    </location>
</feature>
<gene>
    <name evidence="2" type="ORF">E2C01_101602</name>
</gene>
<protein>
    <submittedName>
        <fullName evidence="2">Uncharacterized protein</fullName>
    </submittedName>
</protein>
<dbReference type="Proteomes" id="UP000324222">
    <property type="component" value="Unassembled WGS sequence"/>
</dbReference>
<comment type="caution">
    <text evidence="2">The sequence shown here is derived from an EMBL/GenBank/DDBJ whole genome shotgun (WGS) entry which is preliminary data.</text>
</comment>
<organism evidence="2 3">
    <name type="scientific">Portunus trituberculatus</name>
    <name type="common">Swimming crab</name>
    <name type="synonym">Neptunus trituberculatus</name>
    <dbReference type="NCBI Taxonomy" id="210409"/>
    <lineage>
        <taxon>Eukaryota</taxon>
        <taxon>Metazoa</taxon>
        <taxon>Ecdysozoa</taxon>
        <taxon>Arthropoda</taxon>
        <taxon>Crustacea</taxon>
        <taxon>Multicrustacea</taxon>
        <taxon>Malacostraca</taxon>
        <taxon>Eumalacostraca</taxon>
        <taxon>Eucarida</taxon>
        <taxon>Decapoda</taxon>
        <taxon>Pleocyemata</taxon>
        <taxon>Brachyura</taxon>
        <taxon>Eubrachyura</taxon>
        <taxon>Portunoidea</taxon>
        <taxon>Portunidae</taxon>
        <taxon>Portuninae</taxon>
        <taxon>Portunus</taxon>
    </lineage>
</organism>
<evidence type="ECO:0000313" key="3">
    <source>
        <dbReference type="Proteomes" id="UP000324222"/>
    </source>
</evidence>
<keyword evidence="3" id="KW-1185">Reference proteome</keyword>
<feature type="compositionally biased region" description="Basic and acidic residues" evidence="1">
    <location>
        <begin position="80"/>
        <end position="98"/>
    </location>
</feature>
<proteinExistence type="predicted"/>